<dbReference type="Proteomes" id="UP000069205">
    <property type="component" value="Chromosome"/>
</dbReference>
<sequence length="38" mass="4597">MTFVLLILVGIPLLWLLGLIFYLLSWFDWDRKQAYIPK</sequence>
<dbReference type="STRING" id="42253.NITMOv2_3225"/>
<dbReference type="EMBL" id="CP011801">
    <property type="protein sequence ID" value="ALA59622.1"/>
    <property type="molecule type" value="Genomic_DNA"/>
</dbReference>
<keyword evidence="1" id="KW-0472">Membrane</keyword>
<dbReference type="AlphaFoldDB" id="A0A0K2GG67"/>
<organism evidence="2 3">
    <name type="scientific">Nitrospira moscoviensis</name>
    <dbReference type="NCBI Taxonomy" id="42253"/>
    <lineage>
        <taxon>Bacteria</taxon>
        <taxon>Pseudomonadati</taxon>
        <taxon>Nitrospirota</taxon>
        <taxon>Nitrospiria</taxon>
        <taxon>Nitrospirales</taxon>
        <taxon>Nitrospiraceae</taxon>
        <taxon>Nitrospira</taxon>
    </lineage>
</organism>
<keyword evidence="3" id="KW-1185">Reference proteome</keyword>
<keyword evidence="1" id="KW-1133">Transmembrane helix</keyword>
<evidence type="ECO:0000313" key="2">
    <source>
        <dbReference type="EMBL" id="ALA59622.1"/>
    </source>
</evidence>
<keyword evidence="1" id="KW-0812">Transmembrane</keyword>
<protein>
    <submittedName>
        <fullName evidence="2">Uncharacterized protein</fullName>
    </submittedName>
</protein>
<gene>
    <name evidence="2" type="ORF">NITMOv2_3225</name>
</gene>
<name>A0A0K2GG67_NITMO</name>
<evidence type="ECO:0000256" key="1">
    <source>
        <dbReference type="SAM" id="Phobius"/>
    </source>
</evidence>
<evidence type="ECO:0000313" key="3">
    <source>
        <dbReference type="Proteomes" id="UP000069205"/>
    </source>
</evidence>
<dbReference type="PATRIC" id="fig|42253.5.peg.3180"/>
<proteinExistence type="predicted"/>
<accession>A0A0K2GG67</accession>
<feature type="transmembrane region" description="Helical" evidence="1">
    <location>
        <begin position="6"/>
        <end position="29"/>
    </location>
</feature>
<reference evidence="2 3" key="1">
    <citation type="journal article" date="2015" name="Proc. Natl. Acad. Sci. U.S.A.">
        <title>Expanded metabolic versatility of ubiquitous nitrite-oxidizing bacteria from the genus Nitrospira.</title>
        <authorList>
            <person name="Koch H."/>
            <person name="Lucker S."/>
            <person name="Albertsen M."/>
            <person name="Kitzinger K."/>
            <person name="Herbold C."/>
            <person name="Spieck E."/>
            <person name="Nielsen P.H."/>
            <person name="Wagner M."/>
            <person name="Daims H."/>
        </authorList>
    </citation>
    <scope>NUCLEOTIDE SEQUENCE [LARGE SCALE GENOMIC DNA]</scope>
    <source>
        <strain evidence="2 3">NSP M-1</strain>
    </source>
</reference>
<dbReference type="KEGG" id="nmv:NITMOv2_3225"/>